<dbReference type="RefSeq" id="WP_344733257.1">
    <property type="nucleotide sequence ID" value="NZ_BAAAZH010000013.1"/>
</dbReference>
<name>A0ABP7XIC8_9ACTN</name>
<sequence>MSRPHRRRSALVVALLGVLATVGSLLTIAPVGAAGAAASGSRDLYLVVLEGPGTAGRPSLLPAAFVPVDLLAQQDAVLDSVDAAAPVYRWTTALNGVAVELTAAQARDLAADPRVADVERNAVRPLAGVADRAALGRSTRLDPRGGRGVVIGVIDSGLDADSPLFASSPGLGRRPAGYRGACSVAEGWGADACSDKVVGGDWFVAGFGEDAVRSGSALSPADDDGHGTALASIAAGNPGVTVRTGPTDLGRFSGEAPQARIAAYKACWTAPDPADDGCSTADLVAAIDRATADGVDVLTLAVGGPSDTIDAVDLALLGAVEGGAVVVAAAGNEGDRAYAAHPVPWVTTVGASAGIRRPGVLRLPDGRRLTGVMTATRDAGPARVVVGSRVPAPGYSARAAGQCVPGSLDARRVRDAIVLCERGLVGRVDKSAAVALADGAGMVLANTRRQPLETDLHRVPTLHVDRATGLALRRWALRHPAAEVRLDALPVRSAPARVLPFSSAGDPSISVVKPDVLAPGAGVIAATTGRRWEFLTGTSAATATVAGVAATLLSHGMGPAEVRSALATTAREVPGAAVRRAGAGVVDAAAARRPGLALQVPATAYRRWLDGERTALDLPAIVLTAAAPVLTDTRTITNTTGRRLYFSSSAGGFTSHRAIVTPAAVRLAPGESARFRVLLLGPAVADDGWVLWRGATGTRTRIPVVVNR</sequence>
<evidence type="ECO:0000256" key="6">
    <source>
        <dbReference type="PROSITE-ProRule" id="PRU01240"/>
    </source>
</evidence>
<evidence type="ECO:0000313" key="11">
    <source>
        <dbReference type="Proteomes" id="UP001501495"/>
    </source>
</evidence>
<dbReference type="CDD" id="cd02120">
    <property type="entry name" value="PA_subtilisin_like"/>
    <property type="match status" value="1"/>
</dbReference>
<evidence type="ECO:0000259" key="9">
    <source>
        <dbReference type="Pfam" id="PF05922"/>
    </source>
</evidence>
<keyword evidence="2 6" id="KW-0645">Protease</keyword>
<dbReference type="InterPro" id="IPR023827">
    <property type="entry name" value="Peptidase_S8_Asp-AS"/>
</dbReference>
<dbReference type="PROSITE" id="PS51892">
    <property type="entry name" value="SUBTILASE"/>
    <property type="match status" value="1"/>
</dbReference>
<feature type="active site" description="Charge relay system" evidence="6">
    <location>
        <position position="155"/>
    </location>
</feature>
<dbReference type="PRINTS" id="PR00723">
    <property type="entry name" value="SUBTILISIN"/>
</dbReference>
<dbReference type="Pfam" id="PF05922">
    <property type="entry name" value="Inhibitor_I9"/>
    <property type="match status" value="1"/>
</dbReference>
<dbReference type="InterPro" id="IPR000209">
    <property type="entry name" value="Peptidase_S8/S53_dom"/>
</dbReference>
<evidence type="ECO:0000259" key="8">
    <source>
        <dbReference type="Pfam" id="PF02225"/>
    </source>
</evidence>
<protein>
    <recommendedName>
        <fullName evidence="12">Peptidase S8/S53 domain-containing protein</fullName>
    </recommendedName>
</protein>
<feature type="active site" description="Charge relay system" evidence="6">
    <location>
        <position position="539"/>
    </location>
</feature>
<dbReference type="InterPro" id="IPR006311">
    <property type="entry name" value="TAT_signal"/>
</dbReference>
<dbReference type="PROSITE" id="PS51318">
    <property type="entry name" value="TAT"/>
    <property type="match status" value="1"/>
</dbReference>
<feature type="domain" description="Peptidase S8/S53" evidence="7">
    <location>
        <begin position="146"/>
        <end position="584"/>
    </location>
</feature>
<dbReference type="InterPro" id="IPR015500">
    <property type="entry name" value="Peptidase_S8_subtilisin-rel"/>
</dbReference>
<dbReference type="EMBL" id="BAAAZH010000013">
    <property type="protein sequence ID" value="GAA4118636.1"/>
    <property type="molecule type" value="Genomic_DNA"/>
</dbReference>
<evidence type="ECO:0000256" key="5">
    <source>
        <dbReference type="ARBA" id="ARBA00022825"/>
    </source>
</evidence>
<dbReference type="InterPro" id="IPR010259">
    <property type="entry name" value="S8pro/Inhibitor_I9"/>
</dbReference>
<dbReference type="Proteomes" id="UP001501495">
    <property type="component" value="Unassembled WGS sequence"/>
</dbReference>
<feature type="domain" description="PA" evidence="8">
    <location>
        <begin position="403"/>
        <end position="472"/>
    </location>
</feature>
<comment type="caution">
    <text evidence="10">The sequence shown here is derived from an EMBL/GenBank/DDBJ whole genome shotgun (WGS) entry which is preliminary data.</text>
</comment>
<keyword evidence="5 6" id="KW-0720">Serine protease</keyword>
<evidence type="ECO:0000256" key="2">
    <source>
        <dbReference type="ARBA" id="ARBA00022670"/>
    </source>
</evidence>
<evidence type="ECO:0000313" key="10">
    <source>
        <dbReference type="EMBL" id="GAA4118636.1"/>
    </source>
</evidence>
<dbReference type="InterPro" id="IPR003137">
    <property type="entry name" value="PA_domain"/>
</dbReference>
<dbReference type="Pfam" id="PF00082">
    <property type="entry name" value="Peptidase_S8"/>
    <property type="match status" value="1"/>
</dbReference>
<dbReference type="Pfam" id="PF02225">
    <property type="entry name" value="PA"/>
    <property type="match status" value="1"/>
</dbReference>
<organism evidence="10 11">
    <name type="scientific">Nocardioides fonticola</name>
    <dbReference type="NCBI Taxonomy" id="450363"/>
    <lineage>
        <taxon>Bacteria</taxon>
        <taxon>Bacillati</taxon>
        <taxon>Actinomycetota</taxon>
        <taxon>Actinomycetes</taxon>
        <taxon>Propionibacteriales</taxon>
        <taxon>Nocardioidaceae</taxon>
        <taxon>Nocardioides</taxon>
    </lineage>
</organism>
<dbReference type="InterPro" id="IPR045051">
    <property type="entry name" value="SBT"/>
</dbReference>
<dbReference type="InterPro" id="IPR036852">
    <property type="entry name" value="Peptidase_S8/S53_dom_sf"/>
</dbReference>
<evidence type="ECO:0000259" key="7">
    <source>
        <dbReference type="Pfam" id="PF00082"/>
    </source>
</evidence>
<evidence type="ECO:0000256" key="1">
    <source>
        <dbReference type="ARBA" id="ARBA00011073"/>
    </source>
</evidence>
<dbReference type="Gene3D" id="3.50.30.30">
    <property type="match status" value="1"/>
</dbReference>
<gene>
    <name evidence="10" type="ORF">GCM10022215_20390</name>
</gene>
<dbReference type="PROSITE" id="PS00136">
    <property type="entry name" value="SUBTILASE_ASP"/>
    <property type="match status" value="1"/>
</dbReference>
<accession>A0ABP7XIC8</accession>
<proteinExistence type="inferred from homology"/>
<evidence type="ECO:0008006" key="12">
    <source>
        <dbReference type="Google" id="ProtNLM"/>
    </source>
</evidence>
<dbReference type="Gene3D" id="3.40.50.200">
    <property type="entry name" value="Peptidase S8/S53 domain"/>
    <property type="match status" value="1"/>
</dbReference>
<evidence type="ECO:0000256" key="3">
    <source>
        <dbReference type="ARBA" id="ARBA00022729"/>
    </source>
</evidence>
<dbReference type="PANTHER" id="PTHR10795">
    <property type="entry name" value="PROPROTEIN CONVERTASE SUBTILISIN/KEXIN"/>
    <property type="match status" value="1"/>
</dbReference>
<keyword evidence="3" id="KW-0732">Signal</keyword>
<feature type="active site" description="Charge relay system" evidence="6">
    <location>
        <position position="226"/>
    </location>
</feature>
<dbReference type="SUPFAM" id="SSF52743">
    <property type="entry name" value="Subtilisin-like"/>
    <property type="match status" value="1"/>
</dbReference>
<feature type="domain" description="Inhibitor I9" evidence="9">
    <location>
        <begin position="81"/>
        <end position="126"/>
    </location>
</feature>
<keyword evidence="11" id="KW-1185">Reference proteome</keyword>
<comment type="similarity">
    <text evidence="1 6">Belongs to the peptidase S8 family.</text>
</comment>
<keyword evidence="4 6" id="KW-0378">Hydrolase</keyword>
<reference evidence="11" key="1">
    <citation type="journal article" date="2019" name="Int. J. Syst. Evol. Microbiol.">
        <title>The Global Catalogue of Microorganisms (GCM) 10K type strain sequencing project: providing services to taxonomists for standard genome sequencing and annotation.</title>
        <authorList>
            <consortium name="The Broad Institute Genomics Platform"/>
            <consortium name="The Broad Institute Genome Sequencing Center for Infectious Disease"/>
            <person name="Wu L."/>
            <person name="Ma J."/>
        </authorList>
    </citation>
    <scope>NUCLEOTIDE SEQUENCE [LARGE SCALE GENOMIC DNA]</scope>
    <source>
        <strain evidence="11">JCM 16703</strain>
    </source>
</reference>
<evidence type="ECO:0000256" key="4">
    <source>
        <dbReference type="ARBA" id="ARBA00022801"/>
    </source>
</evidence>